<keyword evidence="3" id="KW-1185">Reference proteome</keyword>
<sequence length="559" mass="64649">MNPHNSHELSSFFSFKMFSPIFIQLYWGGVVSYENGRISSDSNIRNTILIIQQKILYEEFLDLICLHLQVDKDLYRLTLKLYYTFQGTYQSSKIFNDYSLEVLNYLTANVVNFNGNVHVIIEPRISLGQSNCMDLLRGFSSINKSPLGTMVPYQGFTDSHVFEADPSTNTSYHHLSSNVDCSDSDSEAEPPTSEESEAVPSYVETTDVDADEPEIESRFNSTNVSQPTNINLNYSNDPEKLKAYATNDSDDDDDMEIWDENYPARVGLGMYFRNKNDVMSGVRSWNINCGKELYVVESKVPNNGQNIIRWVDSYNCYGTIVGNENRSLKSEDVATFILHNMREDLAYPVKQIRAFIKDQLNVDISYSKAWRARKKAIEGIYGSWESNFEELPRHVRSNLMQKFKVSRLKLLTWAIGSTTQLRKYNHSVSLMTSIDANAWEYLKSSKESKWTLLKDKNHRFCHNRGDPPETIVHELYTTGAYKAQYDCQFFLLSHQDYWNDPGWKIKADASKITTPRGRRRSRRIHNEMDVHHLDQPRIFRCEICKQVGHRRNACESSHP</sequence>
<dbReference type="Proteomes" id="UP000326396">
    <property type="component" value="Linkage Group LG14"/>
</dbReference>
<organism evidence="2 3">
    <name type="scientific">Mikania micrantha</name>
    <name type="common">bitter vine</name>
    <dbReference type="NCBI Taxonomy" id="192012"/>
    <lineage>
        <taxon>Eukaryota</taxon>
        <taxon>Viridiplantae</taxon>
        <taxon>Streptophyta</taxon>
        <taxon>Embryophyta</taxon>
        <taxon>Tracheophyta</taxon>
        <taxon>Spermatophyta</taxon>
        <taxon>Magnoliopsida</taxon>
        <taxon>eudicotyledons</taxon>
        <taxon>Gunneridae</taxon>
        <taxon>Pentapetalae</taxon>
        <taxon>asterids</taxon>
        <taxon>campanulids</taxon>
        <taxon>Asterales</taxon>
        <taxon>Asteraceae</taxon>
        <taxon>Asteroideae</taxon>
        <taxon>Heliantheae alliance</taxon>
        <taxon>Eupatorieae</taxon>
        <taxon>Mikania</taxon>
    </lineage>
</organism>
<evidence type="ECO:0008006" key="4">
    <source>
        <dbReference type="Google" id="ProtNLM"/>
    </source>
</evidence>
<feature type="region of interest" description="Disordered" evidence="1">
    <location>
        <begin position="173"/>
        <end position="236"/>
    </location>
</feature>
<evidence type="ECO:0000256" key="1">
    <source>
        <dbReference type="SAM" id="MobiDB-lite"/>
    </source>
</evidence>
<accession>A0A5N6P419</accession>
<proteinExistence type="predicted"/>
<dbReference type="PANTHER" id="PTHR31973">
    <property type="entry name" value="POLYPROTEIN, PUTATIVE-RELATED"/>
    <property type="match status" value="1"/>
</dbReference>
<name>A0A5N6P419_9ASTR</name>
<dbReference type="PANTHER" id="PTHR31973:SF195">
    <property type="entry name" value="MUDR FAMILY TRANSPOSASE"/>
    <property type="match status" value="1"/>
</dbReference>
<comment type="caution">
    <text evidence="2">The sequence shown here is derived from an EMBL/GenBank/DDBJ whole genome shotgun (WGS) entry which is preliminary data.</text>
</comment>
<gene>
    <name evidence="2" type="ORF">E3N88_11923</name>
</gene>
<reference evidence="2 3" key="1">
    <citation type="submission" date="2019-05" db="EMBL/GenBank/DDBJ databases">
        <title>Mikania micrantha, genome provides insights into the molecular mechanism of rapid growth.</title>
        <authorList>
            <person name="Liu B."/>
        </authorList>
    </citation>
    <scope>NUCLEOTIDE SEQUENCE [LARGE SCALE GENOMIC DNA]</scope>
    <source>
        <strain evidence="2">NLD-2019</strain>
        <tissue evidence="2">Leaf</tissue>
    </source>
</reference>
<dbReference type="OrthoDB" id="1747431at2759"/>
<evidence type="ECO:0000313" key="3">
    <source>
        <dbReference type="Proteomes" id="UP000326396"/>
    </source>
</evidence>
<feature type="compositionally biased region" description="Acidic residues" evidence="1">
    <location>
        <begin position="182"/>
        <end position="197"/>
    </location>
</feature>
<feature type="compositionally biased region" description="Polar residues" evidence="1">
    <location>
        <begin position="218"/>
        <end position="236"/>
    </location>
</feature>
<dbReference type="EMBL" id="SZYD01000006">
    <property type="protein sequence ID" value="KAD5960451.1"/>
    <property type="molecule type" value="Genomic_DNA"/>
</dbReference>
<evidence type="ECO:0000313" key="2">
    <source>
        <dbReference type="EMBL" id="KAD5960451.1"/>
    </source>
</evidence>
<protein>
    <recommendedName>
        <fullName evidence="4">Transposase MuDR plant domain-containing protein</fullName>
    </recommendedName>
</protein>
<dbReference type="AlphaFoldDB" id="A0A5N6P419"/>